<comment type="caution">
    <text evidence="2">The sequence shown here is derived from an EMBL/GenBank/DDBJ whole genome shotgun (WGS) entry which is preliminary data.</text>
</comment>
<dbReference type="EMBL" id="JAPFFF010000001">
    <property type="protein sequence ID" value="KAK8898603.1"/>
    <property type="molecule type" value="Genomic_DNA"/>
</dbReference>
<dbReference type="Proteomes" id="UP001470230">
    <property type="component" value="Unassembled WGS sequence"/>
</dbReference>
<name>A0ABR2L5I3_9EUKA</name>
<gene>
    <name evidence="2" type="ORF">M9Y10_000895</name>
</gene>
<dbReference type="InterPro" id="IPR014752">
    <property type="entry name" value="Arrestin-like_C"/>
</dbReference>
<reference evidence="2 3" key="1">
    <citation type="submission" date="2024-04" db="EMBL/GenBank/DDBJ databases">
        <title>Tritrichomonas musculus Genome.</title>
        <authorList>
            <person name="Alves-Ferreira E."/>
            <person name="Grigg M."/>
            <person name="Lorenzi H."/>
            <person name="Galac M."/>
        </authorList>
    </citation>
    <scope>NUCLEOTIDE SEQUENCE [LARGE SCALE GENOMIC DNA]</scope>
    <source>
        <strain evidence="2 3">EAF2021</strain>
    </source>
</reference>
<sequence length="312" mass="36381">MLSFLHVNPEIIIEIPGNQKLMDEIKDFSPPDIVAYYRSDTITGKVTIKPPPGKKVSHKSIMLTVFGEFRGDTTNKEVYERFYERTQCLMPPGDLVNELSTDFTFENINLPTNTYYGTAINALYGVEVRICHRISDFVVEKQFIGLSYATYPLKTTLHNEVGIKNVLHVEFIFPRQAYDAREPIVGAACFILVKLRIVFMRMNIFRSEVFNSETSYFKKKTLLKTYDILDGAPVRGDFIPIRIYMGDIDLWPYQHFKGSTLEVEHYLRVEMSDENGKKYFKKMKVYFNRFRKEDIDKINQESRVHEVGSEKQ</sequence>
<dbReference type="Pfam" id="PF03643">
    <property type="entry name" value="Vps26"/>
    <property type="match status" value="1"/>
</dbReference>
<organism evidence="2 3">
    <name type="scientific">Tritrichomonas musculus</name>
    <dbReference type="NCBI Taxonomy" id="1915356"/>
    <lineage>
        <taxon>Eukaryota</taxon>
        <taxon>Metamonada</taxon>
        <taxon>Parabasalia</taxon>
        <taxon>Tritrichomonadida</taxon>
        <taxon>Tritrichomonadidae</taxon>
        <taxon>Tritrichomonas</taxon>
    </lineage>
</organism>
<proteinExistence type="inferred from homology"/>
<evidence type="ECO:0000313" key="3">
    <source>
        <dbReference type="Proteomes" id="UP001470230"/>
    </source>
</evidence>
<dbReference type="Gene3D" id="2.60.40.640">
    <property type="match status" value="2"/>
</dbReference>
<protein>
    <recommendedName>
        <fullName evidence="4">Vacuolar protein sorting-associated protein 26</fullName>
    </recommendedName>
</protein>
<comment type="similarity">
    <text evidence="1">Belongs to the VPS26 family.</text>
</comment>
<dbReference type="PANTHER" id="PTHR12233">
    <property type="entry name" value="VACUOLAR PROTEIN SORTING 26 RELATED"/>
    <property type="match status" value="1"/>
</dbReference>
<evidence type="ECO:0008006" key="4">
    <source>
        <dbReference type="Google" id="ProtNLM"/>
    </source>
</evidence>
<evidence type="ECO:0000313" key="2">
    <source>
        <dbReference type="EMBL" id="KAK8898603.1"/>
    </source>
</evidence>
<keyword evidence="3" id="KW-1185">Reference proteome</keyword>
<accession>A0ABR2L5I3</accession>
<evidence type="ECO:0000256" key="1">
    <source>
        <dbReference type="ARBA" id="ARBA00009100"/>
    </source>
</evidence>
<dbReference type="InterPro" id="IPR028934">
    <property type="entry name" value="Vps26-related"/>
</dbReference>